<dbReference type="EMBL" id="JAAGOA010000026">
    <property type="protein sequence ID" value="NEE03838.1"/>
    <property type="molecule type" value="Genomic_DNA"/>
</dbReference>
<accession>A0A6L9SGV9</accession>
<evidence type="ECO:0000259" key="1">
    <source>
        <dbReference type="Pfam" id="PF21321"/>
    </source>
</evidence>
<dbReference type="Pfam" id="PF04255">
    <property type="entry name" value="DUF433"/>
    <property type="match status" value="1"/>
</dbReference>
<proteinExistence type="predicted"/>
<dbReference type="AlphaFoldDB" id="A0A6L9SGV9"/>
<name>A0A6L9SGV9_9ACTN</name>
<dbReference type="RefSeq" id="WP_163743849.1">
    <property type="nucleotide sequence ID" value="NZ_JAAGOA010000026.1"/>
</dbReference>
<dbReference type="SUPFAM" id="SSF46689">
    <property type="entry name" value="Homeodomain-like"/>
    <property type="match status" value="1"/>
</dbReference>
<sequence>MVDKFADPLLTAAEASRHLGIPRTTLQSWLKDDAPGGPLVHEVPARKRGYPTMPFVAVIEAFVLRSLRDLGLSKAVIRQAALEVRDAFDTPYALASKRIVTDGVDLFIHHSPDEYTRVGDKQVPIREVLEDYLRDITFDQDGSPGRLRLRRYADAAEVIIDPRFAWGAPVVADQKVPVHAVVDLWRAGEPMTVVAEEFDLSPATVESICRVAA</sequence>
<comment type="caution">
    <text evidence="2">The sequence shown here is derived from an EMBL/GenBank/DDBJ whole genome shotgun (WGS) entry which is preliminary data.</text>
</comment>
<dbReference type="InterPro" id="IPR009057">
    <property type="entry name" value="Homeodomain-like_sf"/>
</dbReference>
<dbReference type="Proteomes" id="UP000475214">
    <property type="component" value="Unassembled WGS sequence"/>
</dbReference>
<dbReference type="Pfam" id="PF21321">
    <property type="entry name" value="HTH_66"/>
    <property type="match status" value="1"/>
</dbReference>
<feature type="domain" description="Putative antitoxin VapB45-like DNA-binding HTH" evidence="1">
    <location>
        <begin position="8"/>
        <end position="79"/>
    </location>
</feature>
<reference evidence="2 3" key="1">
    <citation type="submission" date="2020-02" db="EMBL/GenBank/DDBJ databases">
        <authorList>
            <person name="Li X.-J."/>
            <person name="Han X.-M."/>
        </authorList>
    </citation>
    <scope>NUCLEOTIDE SEQUENCE [LARGE SCALE GENOMIC DNA]</scope>
    <source>
        <strain evidence="2 3">CCTCC AB 2017055</strain>
    </source>
</reference>
<evidence type="ECO:0000313" key="2">
    <source>
        <dbReference type="EMBL" id="NEE03838.1"/>
    </source>
</evidence>
<keyword evidence="3" id="KW-1185">Reference proteome</keyword>
<dbReference type="InterPro" id="IPR007367">
    <property type="entry name" value="DUF433"/>
</dbReference>
<gene>
    <name evidence="2" type="ORF">G1H10_27080</name>
</gene>
<evidence type="ECO:0000313" key="3">
    <source>
        <dbReference type="Proteomes" id="UP000475214"/>
    </source>
</evidence>
<dbReference type="InterPro" id="IPR048708">
    <property type="entry name" value="VapB45-like_HTH"/>
</dbReference>
<protein>
    <submittedName>
        <fullName evidence="2">DUF433 domain-containing protein</fullName>
    </submittedName>
</protein>
<organism evidence="2 3">
    <name type="scientific">Phytoactinopolyspora halotolerans</name>
    <dbReference type="NCBI Taxonomy" id="1981512"/>
    <lineage>
        <taxon>Bacteria</taxon>
        <taxon>Bacillati</taxon>
        <taxon>Actinomycetota</taxon>
        <taxon>Actinomycetes</taxon>
        <taxon>Jiangellales</taxon>
        <taxon>Jiangellaceae</taxon>
        <taxon>Phytoactinopolyspora</taxon>
    </lineage>
</organism>